<proteinExistence type="predicted"/>
<name>A0A4Y2E8K8_ARAVE</name>
<sequence>MKEVRRAKGSGWKYLCTKATNPYEKYFKPTFRKAVQPSQLSVLLNVSPERGHQKIAYDILDQIFPYTTTTTSTNHHLKTSPED</sequence>
<dbReference type="AlphaFoldDB" id="A0A4Y2E8K8"/>
<keyword evidence="2" id="KW-1185">Reference proteome</keyword>
<evidence type="ECO:0000313" key="2">
    <source>
        <dbReference type="Proteomes" id="UP000499080"/>
    </source>
</evidence>
<dbReference type="Proteomes" id="UP000499080">
    <property type="component" value="Unassembled WGS sequence"/>
</dbReference>
<organism evidence="1 2">
    <name type="scientific">Araneus ventricosus</name>
    <name type="common">Orbweaver spider</name>
    <name type="synonym">Epeira ventricosa</name>
    <dbReference type="NCBI Taxonomy" id="182803"/>
    <lineage>
        <taxon>Eukaryota</taxon>
        <taxon>Metazoa</taxon>
        <taxon>Ecdysozoa</taxon>
        <taxon>Arthropoda</taxon>
        <taxon>Chelicerata</taxon>
        <taxon>Arachnida</taxon>
        <taxon>Araneae</taxon>
        <taxon>Araneomorphae</taxon>
        <taxon>Entelegynae</taxon>
        <taxon>Araneoidea</taxon>
        <taxon>Araneidae</taxon>
        <taxon>Araneus</taxon>
    </lineage>
</organism>
<comment type="caution">
    <text evidence="1">The sequence shown here is derived from an EMBL/GenBank/DDBJ whole genome shotgun (WGS) entry which is preliminary data.</text>
</comment>
<dbReference type="EMBL" id="BGPR01000524">
    <property type="protein sequence ID" value="GBM24666.1"/>
    <property type="molecule type" value="Genomic_DNA"/>
</dbReference>
<gene>
    <name evidence="1" type="ORF">AVEN_272893_1</name>
</gene>
<accession>A0A4Y2E8K8</accession>
<evidence type="ECO:0000313" key="1">
    <source>
        <dbReference type="EMBL" id="GBM24666.1"/>
    </source>
</evidence>
<reference evidence="1 2" key="1">
    <citation type="journal article" date="2019" name="Sci. Rep.">
        <title>Orb-weaving spider Araneus ventricosus genome elucidates the spidroin gene catalogue.</title>
        <authorList>
            <person name="Kono N."/>
            <person name="Nakamura H."/>
            <person name="Ohtoshi R."/>
            <person name="Moran D.A.P."/>
            <person name="Shinohara A."/>
            <person name="Yoshida Y."/>
            <person name="Fujiwara M."/>
            <person name="Mori M."/>
            <person name="Tomita M."/>
            <person name="Arakawa K."/>
        </authorList>
    </citation>
    <scope>NUCLEOTIDE SEQUENCE [LARGE SCALE GENOMIC DNA]</scope>
</reference>
<protein>
    <submittedName>
        <fullName evidence="1">Uncharacterized protein</fullName>
    </submittedName>
</protein>